<keyword evidence="4 6" id="KW-1133">Transmembrane helix</keyword>
<dbReference type="PANTHER" id="PTHR30086:SF20">
    <property type="entry name" value="ARGININE EXPORTER PROTEIN ARGO-RELATED"/>
    <property type="match status" value="1"/>
</dbReference>
<dbReference type="Pfam" id="PF01810">
    <property type="entry name" value="LysE"/>
    <property type="match status" value="1"/>
</dbReference>
<evidence type="ECO:0000256" key="5">
    <source>
        <dbReference type="ARBA" id="ARBA00023136"/>
    </source>
</evidence>
<dbReference type="EMBL" id="CP036164">
    <property type="protein sequence ID" value="QBF45845.1"/>
    <property type="molecule type" value="Genomic_DNA"/>
</dbReference>
<protein>
    <submittedName>
        <fullName evidence="7">LysE family translocator</fullName>
    </submittedName>
</protein>
<evidence type="ECO:0000256" key="2">
    <source>
        <dbReference type="ARBA" id="ARBA00022475"/>
    </source>
</evidence>
<feature type="transmembrane region" description="Helical" evidence="6">
    <location>
        <begin position="75"/>
        <end position="93"/>
    </location>
</feature>
<name>A0A4P6MVI8_9MICO</name>
<feature type="transmembrane region" description="Helical" evidence="6">
    <location>
        <begin position="152"/>
        <end position="174"/>
    </location>
</feature>
<sequence length="209" mass="21399">MTTYLSFLALVLIITIAPGPDSALTLRAALVRGRVAGLVTMAGVTAAGAVQGLLAAGGLGAIIVASEPLFLTVKWVGAAYLLWLGAHALWTAWKGDFAAEVEEGASGERPRAGRGRVFAQGFLCNITNPKVLAFNLAVLPQFVGDGAGVPVLALYALSLVALGALWLTGLVVLADRARAVLSAPAVRRRIEAGMGAAMLGFGVKVATTH</sequence>
<gene>
    <name evidence="7" type="ORF">EXU32_05985</name>
</gene>
<evidence type="ECO:0000256" key="6">
    <source>
        <dbReference type="SAM" id="Phobius"/>
    </source>
</evidence>
<dbReference type="PANTHER" id="PTHR30086">
    <property type="entry name" value="ARGININE EXPORTER PROTEIN ARGO"/>
    <property type="match status" value="1"/>
</dbReference>
<reference evidence="7 8" key="1">
    <citation type="submission" date="2019-02" db="EMBL/GenBank/DDBJ databases">
        <title>Genomic data mining of an Antarctic deep-sea actinobacterium, Janibacterlimosus P3-3-X1.</title>
        <authorList>
            <person name="Liao L."/>
            <person name="Chen B."/>
        </authorList>
    </citation>
    <scope>NUCLEOTIDE SEQUENCE [LARGE SCALE GENOMIC DNA]</scope>
    <source>
        <strain evidence="7 8">P3-3-X1</strain>
    </source>
</reference>
<feature type="transmembrane region" description="Helical" evidence="6">
    <location>
        <begin position="38"/>
        <end position="63"/>
    </location>
</feature>
<evidence type="ECO:0000313" key="8">
    <source>
        <dbReference type="Proteomes" id="UP000290408"/>
    </source>
</evidence>
<dbReference type="GO" id="GO:0005886">
    <property type="term" value="C:plasma membrane"/>
    <property type="evidence" value="ECO:0007669"/>
    <property type="project" value="UniProtKB-SubCell"/>
</dbReference>
<proteinExistence type="predicted"/>
<dbReference type="OrthoDB" id="3175972at2"/>
<organism evidence="7 8">
    <name type="scientific">Janibacter limosus</name>
    <dbReference type="NCBI Taxonomy" id="53458"/>
    <lineage>
        <taxon>Bacteria</taxon>
        <taxon>Bacillati</taxon>
        <taxon>Actinomycetota</taxon>
        <taxon>Actinomycetes</taxon>
        <taxon>Micrococcales</taxon>
        <taxon>Intrasporangiaceae</taxon>
        <taxon>Janibacter</taxon>
    </lineage>
</organism>
<evidence type="ECO:0000256" key="4">
    <source>
        <dbReference type="ARBA" id="ARBA00022989"/>
    </source>
</evidence>
<keyword evidence="5 6" id="KW-0472">Membrane</keyword>
<accession>A0A4P6MVI8</accession>
<evidence type="ECO:0000313" key="7">
    <source>
        <dbReference type="EMBL" id="QBF45845.1"/>
    </source>
</evidence>
<keyword evidence="8" id="KW-1185">Reference proteome</keyword>
<comment type="subcellular location">
    <subcellularLocation>
        <location evidence="1">Cell membrane</location>
        <topology evidence="1">Multi-pass membrane protein</topology>
    </subcellularLocation>
</comment>
<keyword evidence="2" id="KW-1003">Cell membrane</keyword>
<evidence type="ECO:0000256" key="1">
    <source>
        <dbReference type="ARBA" id="ARBA00004651"/>
    </source>
</evidence>
<dbReference type="InterPro" id="IPR001123">
    <property type="entry name" value="LeuE-type"/>
</dbReference>
<evidence type="ECO:0000256" key="3">
    <source>
        <dbReference type="ARBA" id="ARBA00022692"/>
    </source>
</evidence>
<dbReference type="Proteomes" id="UP000290408">
    <property type="component" value="Chromosome"/>
</dbReference>
<dbReference type="PIRSF" id="PIRSF006324">
    <property type="entry name" value="LeuE"/>
    <property type="match status" value="1"/>
</dbReference>
<dbReference type="AlphaFoldDB" id="A0A4P6MVI8"/>
<dbReference type="KEGG" id="jli:EXU32_05985"/>
<dbReference type="RefSeq" id="WP_130629075.1">
    <property type="nucleotide sequence ID" value="NZ_CP036164.1"/>
</dbReference>
<keyword evidence="3 6" id="KW-0812">Transmembrane</keyword>
<dbReference type="GO" id="GO:0015171">
    <property type="term" value="F:amino acid transmembrane transporter activity"/>
    <property type="evidence" value="ECO:0007669"/>
    <property type="project" value="TreeGrafter"/>
</dbReference>